<keyword evidence="1" id="KW-0732">Signal</keyword>
<evidence type="ECO:0008006" key="5">
    <source>
        <dbReference type="Google" id="ProtNLM"/>
    </source>
</evidence>
<evidence type="ECO:0000313" key="2">
    <source>
        <dbReference type="EMBL" id="ASD54188.1"/>
    </source>
</evidence>
<geneLocation type="plasmid" evidence="4">
    <name>pmaff212063-a</name>
</geneLocation>
<feature type="chain" id="PRO_5042691519" description="Secreted protein" evidence="1">
    <location>
        <begin position="22"/>
        <end position="67"/>
    </location>
</feature>
<sequence>MNAAKILLVTLALGASSLALAEGGGDRLSARMAEARETAMSAYNAKAASQEATEVAQEGPEAKPKHC</sequence>
<dbReference type="RefSeq" id="WP_005782502.1">
    <property type="nucleotide sequence ID" value="NZ_CP017007.1"/>
</dbReference>
<evidence type="ECO:0000256" key="1">
    <source>
        <dbReference type="SAM" id="SignalP"/>
    </source>
</evidence>
<organism evidence="2">
    <name type="scientific">Pseudomonas syringae pv. actinidiae</name>
    <dbReference type="NCBI Taxonomy" id="103796"/>
    <lineage>
        <taxon>Bacteria</taxon>
        <taxon>Pseudomonadati</taxon>
        <taxon>Pseudomonadota</taxon>
        <taxon>Gammaproteobacteria</taxon>
        <taxon>Pseudomonadales</taxon>
        <taxon>Pseudomonadaceae</taxon>
        <taxon>Pseudomonas</taxon>
        <taxon>Pseudomonas syringae</taxon>
    </lineage>
</organism>
<evidence type="ECO:0000313" key="3">
    <source>
        <dbReference type="EMBL" id="ATV21158.1"/>
    </source>
</evidence>
<gene>
    <name evidence="3" type="ORF">CT122_31550</name>
</gene>
<keyword evidence="3" id="KW-0614">Plasmid</keyword>
<protein>
    <recommendedName>
        <fullName evidence="5">Secreted protein</fullName>
    </recommendedName>
</protein>
<proteinExistence type="predicted"/>
<dbReference type="AlphaFoldDB" id="A0A1X4BKQ9"/>
<reference evidence="2" key="1">
    <citation type="submission" date="2016-12" db="EMBL/GenBank/DDBJ databases">
        <title>The evolution of Pseudomonas syringae pv. actinidiae in New Zealand.</title>
        <authorList>
            <person name="Poulter R."/>
            <person name="Taiaroa G."/>
            <person name="Lamont I."/>
            <person name="Stockwell P."/>
            <person name="Butler M."/>
        </authorList>
    </citation>
    <scope>NUCLEOTIDE SEQUENCE</scope>
    <source>
        <strain evidence="2">RT371</strain>
    </source>
</reference>
<evidence type="ECO:0000313" key="4">
    <source>
        <dbReference type="Proteomes" id="UP000230024"/>
    </source>
</evidence>
<dbReference type="NCBIfam" id="NF041599">
    <property type="entry name" value="reg_PtrA_PA2808"/>
    <property type="match status" value="1"/>
</dbReference>
<name>A0A1X4BKQ9_PSESF</name>
<dbReference type="GeneID" id="61872805"/>
<reference evidence="3 4" key="2">
    <citation type="submission" date="2017-11" db="EMBL/GenBank/DDBJ databases">
        <title>Complete DNA Sequence of Pseudomonas syringae pv. actinidiae, biovar 5 (Psa5).</title>
        <authorList>
            <person name="Butler M."/>
            <person name="Taiaroa G."/>
            <person name="Sumpter N."/>
            <person name="Poulter R."/>
        </authorList>
    </citation>
    <scope>NUCLEOTIDE SEQUENCE [LARGE SCALE GENOMIC DNA]</scope>
    <source>
        <strain evidence="3 4">MAFF212063</strain>
        <plasmid evidence="4">pmaff212063-a</plasmid>
        <plasmid evidence="3">pMAFF212063-A</plasmid>
    </source>
</reference>
<dbReference type="EMBL" id="CP024713">
    <property type="protein sequence ID" value="ATV21158.1"/>
    <property type="molecule type" value="Genomic_DNA"/>
</dbReference>
<dbReference type="EMBL" id="KY287802">
    <property type="protein sequence ID" value="ASD54188.1"/>
    <property type="molecule type" value="Genomic_DNA"/>
</dbReference>
<geneLocation type="plasmid" evidence="3">
    <name>pMAFF212063-A</name>
</geneLocation>
<dbReference type="Proteomes" id="UP000230024">
    <property type="component" value="Plasmid pMAFF212063-A"/>
</dbReference>
<accession>A0A1X4BKQ9</accession>
<feature type="signal peptide" evidence="1">
    <location>
        <begin position="1"/>
        <end position="21"/>
    </location>
</feature>